<comment type="caution">
    <text evidence="3">The sequence shown here is derived from an EMBL/GenBank/DDBJ whole genome shotgun (WGS) entry which is preliminary data.</text>
</comment>
<evidence type="ECO:0000313" key="5">
    <source>
        <dbReference type="Proteomes" id="UP000619376"/>
    </source>
</evidence>
<reference evidence="2" key="1">
    <citation type="journal article" date="2014" name="Int. J. Syst. Evol. Microbiol.">
        <title>Complete genome of a new Firmicutes species belonging to the dominant human colonic microbiota ('Ruminococcus bicirculans') reveals two chromosomes and a selective capacity to utilize plant glucans.</title>
        <authorList>
            <consortium name="NISC Comparative Sequencing Program"/>
            <person name="Wegmann U."/>
            <person name="Louis P."/>
            <person name="Goesmann A."/>
            <person name="Henrissat B."/>
            <person name="Duncan S.H."/>
            <person name="Flint H.J."/>
        </authorList>
    </citation>
    <scope>NUCLEOTIDE SEQUENCE</scope>
    <source>
        <strain evidence="2">CGMCC 1.18437</strain>
    </source>
</reference>
<evidence type="ECO:0000313" key="3">
    <source>
        <dbReference type="EMBL" id="MBB5376993.1"/>
    </source>
</evidence>
<dbReference type="RefSeq" id="WP_221274955.1">
    <property type="nucleotide sequence ID" value="NZ_BNAJ01000005.1"/>
</dbReference>
<sequence length="250" mass="27678">MSDTALVDTAPIDTALIDTMAAHPPIVDRGAWTAARDALLPLEKAETRLRDAIAAQRRRLPMTPVEDYTFTGEHGPVTLSGLFAGRSQLIVHHFMFEPHWTQGCVSCSDDADNAIPHPSHLAPYDITLVRISRAPIGALLAYSARMGWSVPWVSVQDTTFNEDWGWTKPGGGEVPGFSVYLRHGGRPYLTYRTVGRGAELLSSIAGHLDITPYGRQEAWEDSPPGWPRDDTFSKIRRHDEYPPLPQTTQP</sequence>
<feature type="region of interest" description="Disordered" evidence="1">
    <location>
        <begin position="215"/>
        <end position="250"/>
    </location>
</feature>
<evidence type="ECO:0000313" key="4">
    <source>
        <dbReference type="Proteomes" id="UP000539473"/>
    </source>
</evidence>
<reference evidence="5" key="2">
    <citation type="journal article" date="2019" name="Int. J. Syst. Evol. Microbiol.">
        <title>The Global Catalogue of Microorganisms (GCM) 10K type strain sequencing project: providing services to taxonomists for standard genome sequencing and annotation.</title>
        <authorList>
            <consortium name="The Broad Institute Genomics Platform"/>
            <consortium name="The Broad Institute Genome Sequencing Center for Infectious Disease"/>
            <person name="Wu L."/>
            <person name="Ma J."/>
        </authorList>
    </citation>
    <scope>NUCLEOTIDE SEQUENCE [LARGE SCALE GENOMIC DNA]</scope>
    <source>
        <strain evidence="5">CGMCC 1.18437</strain>
    </source>
</reference>
<keyword evidence="5" id="KW-1185">Reference proteome</keyword>
<dbReference type="Pfam" id="PF05988">
    <property type="entry name" value="DUF899"/>
    <property type="match status" value="1"/>
</dbReference>
<dbReference type="EMBL" id="BNAJ01000005">
    <property type="protein sequence ID" value="GHF46893.1"/>
    <property type="molecule type" value="Genomic_DNA"/>
</dbReference>
<protein>
    <submittedName>
        <fullName evidence="3">Putative dithiol-disulfide oxidoreductase (DUF899 family)</fullName>
    </submittedName>
</protein>
<accession>A0A7W8KFV6</accession>
<gene>
    <name evidence="2" type="ORF">GCM10017781_24210</name>
    <name evidence="3" type="ORF">HNQ07_002457</name>
</gene>
<reference evidence="3 4" key="3">
    <citation type="submission" date="2020-08" db="EMBL/GenBank/DDBJ databases">
        <title>Genomic Encyclopedia of Type Strains, Phase IV (KMG-IV): sequencing the most valuable type-strain genomes for metagenomic binning, comparative biology and taxonomic classification.</title>
        <authorList>
            <person name="Goeker M."/>
        </authorList>
    </citation>
    <scope>NUCLEOTIDE SEQUENCE [LARGE SCALE GENOMIC DNA]</scope>
    <source>
        <strain evidence="3 4">DSM 27521</strain>
    </source>
</reference>
<organism evidence="3 4">
    <name type="scientific">Deinococcus metalli</name>
    <dbReference type="NCBI Taxonomy" id="1141878"/>
    <lineage>
        <taxon>Bacteria</taxon>
        <taxon>Thermotogati</taxon>
        <taxon>Deinococcota</taxon>
        <taxon>Deinococci</taxon>
        <taxon>Deinococcales</taxon>
        <taxon>Deinococcaceae</taxon>
        <taxon>Deinococcus</taxon>
    </lineage>
</organism>
<dbReference type="InterPro" id="IPR010296">
    <property type="entry name" value="DUF899_thioredox"/>
</dbReference>
<dbReference type="AlphaFoldDB" id="A0A7W8KFV6"/>
<evidence type="ECO:0000256" key="1">
    <source>
        <dbReference type="SAM" id="MobiDB-lite"/>
    </source>
</evidence>
<dbReference type="Proteomes" id="UP000619376">
    <property type="component" value="Unassembled WGS sequence"/>
</dbReference>
<dbReference type="EMBL" id="JACHFK010000005">
    <property type="protein sequence ID" value="MBB5376993.1"/>
    <property type="molecule type" value="Genomic_DNA"/>
</dbReference>
<feature type="compositionally biased region" description="Basic and acidic residues" evidence="1">
    <location>
        <begin position="227"/>
        <end position="241"/>
    </location>
</feature>
<dbReference type="Proteomes" id="UP000539473">
    <property type="component" value="Unassembled WGS sequence"/>
</dbReference>
<evidence type="ECO:0000313" key="2">
    <source>
        <dbReference type="EMBL" id="GHF46893.1"/>
    </source>
</evidence>
<name>A0A7W8KFV6_9DEIO</name>
<proteinExistence type="predicted"/>
<reference evidence="2" key="4">
    <citation type="submission" date="2024-05" db="EMBL/GenBank/DDBJ databases">
        <authorList>
            <person name="Sun Q."/>
            <person name="Zhou Y."/>
        </authorList>
    </citation>
    <scope>NUCLEOTIDE SEQUENCE</scope>
    <source>
        <strain evidence="2">CGMCC 1.18437</strain>
    </source>
</reference>